<evidence type="ECO:0000256" key="7">
    <source>
        <dbReference type="PIRSR" id="PIRSR006809-2"/>
    </source>
</evidence>
<dbReference type="GO" id="GO:0046872">
    <property type="term" value="F:metal ion binding"/>
    <property type="evidence" value="ECO:0007669"/>
    <property type="project" value="UniProtKB-KW"/>
</dbReference>
<reference evidence="10 11" key="1">
    <citation type="journal article" date="2010" name="J. Bacteriol.">
        <title>Genome sequence of Lentisphaera araneosa HTCC2155T, the type species of the order Lentisphaerales in the phylum Lentisphaerae.</title>
        <authorList>
            <person name="Thrash J.C."/>
            <person name="Cho J.C."/>
            <person name="Vergin K.L."/>
            <person name="Morris R.M."/>
            <person name="Giovannoni S.J."/>
        </authorList>
    </citation>
    <scope>NUCLEOTIDE SEQUENCE [LARGE SCALE GENOMIC DNA]</scope>
    <source>
        <strain evidence="10 11">HTCC2155</strain>
    </source>
</reference>
<dbReference type="PRINTS" id="PR00326">
    <property type="entry name" value="GTP1OBG"/>
</dbReference>
<feature type="binding site" evidence="6">
    <location>
        <begin position="349"/>
        <end position="351"/>
    </location>
    <ligand>
        <name>GTP</name>
        <dbReference type="ChEBI" id="CHEBI:37565"/>
    </ligand>
</feature>
<dbReference type="SUPFAM" id="SSF52540">
    <property type="entry name" value="P-loop containing nucleoside triphosphate hydrolases"/>
    <property type="match status" value="1"/>
</dbReference>
<feature type="binding site" evidence="6">
    <location>
        <begin position="236"/>
        <end position="240"/>
    </location>
    <ligand>
        <name>GTP</name>
        <dbReference type="ChEBI" id="CHEBI:37565"/>
    </ligand>
</feature>
<dbReference type="AlphaFoldDB" id="A6DH78"/>
<evidence type="ECO:0000256" key="1">
    <source>
        <dbReference type="ARBA" id="ARBA00022723"/>
    </source>
</evidence>
<evidence type="ECO:0000256" key="3">
    <source>
        <dbReference type="ARBA" id="ARBA00022842"/>
    </source>
</evidence>
<dbReference type="InterPro" id="IPR016496">
    <property type="entry name" value="GTPase_HflX"/>
</dbReference>
<gene>
    <name evidence="5" type="primary">hflX</name>
    <name evidence="10" type="ORF">LNTAR_14132</name>
</gene>
<dbReference type="Pfam" id="PF13167">
    <property type="entry name" value="GTP-bdg_N"/>
    <property type="match status" value="1"/>
</dbReference>
<dbReference type="Gene3D" id="3.40.50.300">
    <property type="entry name" value="P-loop containing nucleotide triphosphate hydrolases"/>
    <property type="match status" value="1"/>
</dbReference>
<dbReference type="InterPro" id="IPR027417">
    <property type="entry name" value="P-loop_NTPase"/>
</dbReference>
<feature type="binding site" evidence="7">
    <location>
        <position position="218"/>
    </location>
    <ligand>
        <name>Mg(2+)</name>
        <dbReference type="ChEBI" id="CHEBI:18420"/>
    </ligand>
</feature>
<organism evidence="10 11">
    <name type="scientific">Lentisphaera araneosa HTCC2155</name>
    <dbReference type="NCBI Taxonomy" id="313628"/>
    <lineage>
        <taxon>Bacteria</taxon>
        <taxon>Pseudomonadati</taxon>
        <taxon>Lentisphaerota</taxon>
        <taxon>Lentisphaeria</taxon>
        <taxon>Lentisphaerales</taxon>
        <taxon>Lentisphaeraceae</taxon>
        <taxon>Lentisphaera</taxon>
    </lineage>
</organism>
<evidence type="ECO:0000259" key="9">
    <source>
        <dbReference type="PROSITE" id="PS51705"/>
    </source>
</evidence>
<comment type="function">
    <text evidence="5">GTPase that associates with the 50S ribosomal subunit and may have a role during protein synthesis or ribosome biogenesis.</text>
</comment>
<dbReference type="InterPro" id="IPR042108">
    <property type="entry name" value="GTPase_HflX_N_sf"/>
</dbReference>
<evidence type="ECO:0000256" key="8">
    <source>
        <dbReference type="SAM" id="Coils"/>
    </source>
</evidence>
<dbReference type="Pfam" id="PF16360">
    <property type="entry name" value="GTP-bdg_M"/>
    <property type="match status" value="1"/>
</dbReference>
<accession>A6DH78</accession>
<keyword evidence="11" id="KW-1185">Reference proteome</keyword>
<dbReference type="NCBIfam" id="TIGR00231">
    <property type="entry name" value="small_GTP"/>
    <property type="match status" value="1"/>
</dbReference>
<dbReference type="Gene3D" id="3.40.50.11060">
    <property type="entry name" value="GTPase HflX, N-terminal domain"/>
    <property type="match status" value="1"/>
</dbReference>
<evidence type="ECO:0000256" key="6">
    <source>
        <dbReference type="PIRSR" id="PIRSR006809-1"/>
    </source>
</evidence>
<evidence type="ECO:0000256" key="4">
    <source>
        <dbReference type="ARBA" id="ARBA00023134"/>
    </source>
</evidence>
<dbReference type="EMBL" id="ABCK01000003">
    <property type="protein sequence ID" value="EDM28961.1"/>
    <property type="molecule type" value="Genomic_DNA"/>
</dbReference>
<dbReference type="InterPro" id="IPR006073">
    <property type="entry name" value="GTP-bd"/>
</dbReference>
<evidence type="ECO:0000313" key="10">
    <source>
        <dbReference type="EMBL" id="EDM28961.1"/>
    </source>
</evidence>
<protein>
    <recommendedName>
        <fullName evidence="5">GTPase HflX</fullName>
    </recommendedName>
    <alternativeName>
        <fullName evidence="5">GTP-binding protein HflX</fullName>
    </alternativeName>
</protein>
<feature type="binding site" evidence="6">
    <location>
        <begin position="324"/>
        <end position="327"/>
    </location>
    <ligand>
        <name>GTP</name>
        <dbReference type="ChEBI" id="CHEBI:37565"/>
    </ligand>
</feature>
<feature type="coiled-coil region" evidence="8">
    <location>
        <begin position="171"/>
        <end position="198"/>
    </location>
</feature>
<dbReference type="eggNOG" id="COG2262">
    <property type="taxonomic scope" value="Bacteria"/>
</dbReference>
<dbReference type="RefSeq" id="WP_007277263.1">
    <property type="nucleotide sequence ID" value="NZ_ABCK01000003.1"/>
</dbReference>
<comment type="subunit">
    <text evidence="5">Monomer. Associates with the 50S ribosomal subunit.</text>
</comment>
<evidence type="ECO:0000313" key="11">
    <source>
        <dbReference type="Proteomes" id="UP000004947"/>
    </source>
</evidence>
<evidence type="ECO:0000256" key="5">
    <source>
        <dbReference type="HAMAP-Rule" id="MF_00900"/>
    </source>
</evidence>
<name>A6DH78_9BACT</name>
<keyword evidence="5" id="KW-0963">Cytoplasm</keyword>
<feature type="binding site" evidence="6">
    <location>
        <begin position="258"/>
        <end position="261"/>
    </location>
    <ligand>
        <name>GTP</name>
        <dbReference type="ChEBI" id="CHEBI:37565"/>
    </ligand>
</feature>
<sequence length="434" mass="49669">MSISDEKKLDINNTAFLVGVYKKNDEKEECDQLLEELEELMQTMGVDVAGKKAIRNQKPSARFLLTSGKAEELFHNVMEAEAGIIVFDADISPSQQRNMERESCLAVIDRREVILEIFSQRATTREARLQIDLARAEYDLPRLTRAWTHLSRQRGGTNMKGEGERQIELDRRMVRARISRLQKELVKVRSQRATQRKQRRKKPVPNAAIVGYTNAGKSSLLNRLTNAGILADDKLFATLDPTTRRILLNNNQELLLTDTVGFIRKLPHDLVEAFKATLEETVVADFLIHVVDASDPDALQQMDTTFKVLNELDADTKKTIIAFNKIDQVEHSNRLASLRSAYPDCIFISVKSGQGIELLQERMCELIEHKLFDVELNIPFDRFDLMALIHRQCQVHSEKYDDNFIYVKCTAPNDLKNEIEDYIVNATIPNTHRC</sequence>
<comment type="subcellular location">
    <subcellularLocation>
        <location evidence="5">Cytoplasm</location>
    </subcellularLocation>
    <text evidence="5">May associate with membranes.</text>
</comment>
<dbReference type="HAMAP" id="MF_00900">
    <property type="entry name" value="GTPase_HflX"/>
    <property type="match status" value="1"/>
</dbReference>
<keyword evidence="2 5" id="KW-0547">Nucleotide-binding</keyword>
<dbReference type="InterPro" id="IPR005225">
    <property type="entry name" value="Small_GTP-bd"/>
</dbReference>
<evidence type="ECO:0000256" key="2">
    <source>
        <dbReference type="ARBA" id="ARBA00022741"/>
    </source>
</evidence>
<keyword evidence="8" id="KW-0175">Coiled coil</keyword>
<dbReference type="NCBIfam" id="TIGR03156">
    <property type="entry name" value="GTP_HflX"/>
    <property type="match status" value="1"/>
</dbReference>
<feature type="binding site" evidence="7">
    <location>
        <position position="238"/>
    </location>
    <ligand>
        <name>Mg(2+)</name>
        <dbReference type="ChEBI" id="CHEBI:18420"/>
    </ligand>
</feature>
<feature type="binding site" evidence="6">
    <location>
        <begin position="211"/>
        <end position="218"/>
    </location>
    <ligand>
        <name>GTP</name>
        <dbReference type="ChEBI" id="CHEBI:37565"/>
    </ligand>
</feature>
<dbReference type="InterPro" id="IPR025121">
    <property type="entry name" value="GTPase_HflX_N"/>
</dbReference>
<dbReference type="InterPro" id="IPR032305">
    <property type="entry name" value="GTP-bd_M"/>
</dbReference>
<dbReference type="PROSITE" id="PS51705">
    <property type="entry name" value="G_HFLX"/>
    <property type="match status" value="1"/>
</dbReference>
<dbReference type="Gene3D" id="6.10.250.2860">
    <property type="match status" value="1"/>
</dbReference>
<feature type="domain" description="Hflx-type G" evidence="9">
    <location>
        <begin position="205"/>
        <end position="371"/>
    </location>
</feature>
<comment type="cofactor">
    <cofactor evidence="7">
        <name>Mg(2+)</name>
        <dbReference type="ChEBI" id="CHEBI:18420"/>
    </cofactor>
</comment>
<comment type="caution">
    <text evidence="10">The sequence shown here is derived from an EMBL/GenBank/DDBJ whole genome shotgun (WGS) entry which is preliminary data.</text>
</comment>
<keyword evidence="1 7" id="KW-0479">Metal-binding</keyword>
<keyword evidence="3 7" id="KW-0460">Magnesium</keyword>
<dbReference type="PIRSF" id="PIRSF006809">
    <property type="entry name" value="GTP-binding_hflX_prd"/>
    <property type="match status" value="1"/>
</dbReference>
<dbReference type="OrthoDB" id="9812272at2"/>
<dbReference type="Pfam" id="PF01926">
    <property type="entry name" value="MMR_HSR1"/>
    <property type="match status" value="1"/>
</dbReference>
<dbReference type="InterPro" id="IPR030394">
    <property type="entry name" value="G_HFLX_dom"/>
</dbReference>
<dbReference type="Proteomes" id="UP000004947">
    <property type="component" value="Unassembled WGS sequence"/>
</dbReference>
<dbReference type="STRING" id="313628.LNTAR_14132"/>
<comment type="similarity">
    <text evidence="5">Belongs to the TRAFAC class OBG-HflX-like GTPase superfamily. HflX GTPase family.</text>
</comment>
<dbReference type="GO" id="GO:0005737">
    <property type="term" value="C:cytoplasm"/>
    <property type="evidence" value="ECO:0007669"/>
    <property type="project" value="UniProtKB-SubCell"/>
</dbReference>
<dbReference type="GO" id="GO:0043022">
    <property type="term" value="F:ribosome binding"/>
    <property type="evidence" value="ECO:0007669"/>
    <property type="project" value="TreeGrafter"/>
</dbReference>
<proteinExistence type="inferred from homology"/>
<dbReference type="PANTHER" id="PTHR10229:SF0">
    <property type="entry name" value="GTP-BINDING PROTEIN 6-RELATED"/>
    <property type="match status" value="1"/>
</dbReference>
<dbReference type="CDD" id="cd01878">
    <property type="entry name" value="HflX"/>
    <property type="match status" value="1"/>
</dbReference>
<dbReference type="GO" id="GO:0003924">
    <property type="term" value="F:GTPase activity"/>
    <property type="evidence" value="ECO:0007669"/>
    <property type="project" value="UniProtKB-UniRule"/>
</dbReference>
<dbReference type="PANTHER" id="PTHR10229">
    <property type="entry name" value="GTP-BINDING PROTEIN HFLX"/>
    <property type="match status" value="1"/>
</dbReference>
<dbReference type="GO" id="GO:0005525">
    <property type="term" value="F:GTP binding"/>
    <property type="evidence" value="ECO:0007669"/>
    <property type="project" value="UniProtKB-UniRule"/>
</dbReference>
<keyword evidence="4 5" id="KW-0342">GTP-binding</keyword>